<dbReference type="PANTHER" id="PTHR21415">
    <property type="entry name" value="U7 SNRNA-ASSOCIATED SM-LIKE PROTEIN LSM11"/>
    <property type="match status" value="1"/>
</dbReference>
<dbReference type="Gene3D" id="2.30.30.100">
    <property type="match status" value="1"/>
</dbReference>
<reference evidence="3" key="1">
    <citation type="submission" date="2022-01" db="EMBL/GenBank/DDBJ databases">
        <authorList>
            <person name="King R."/>
        </authorList>
    </citation>
    <scope>NUCLEOTIDE SEQUENCE</scope>
</reference>
<dbReference type="Proteomes" id="UP001153709">
    <property type="component" value="Chromosome 7"/>
</dbReference>
<dbReference type="Pfam" id="PF01423">
    <property type="entry name" value="LSM"/>
    <property type="match status" value="1"/>
</dbReference>
<keyword evidence="4" id="KW-1185">Reference proteome</keyword>
<dbReference type="InterPro" id="IPR039267">
    <property type="entry name" value="Lsm11"/>
</dbReference>
<evidence type="ECO:0000313" key="4">
    <source>
        <dbReference type="Proteomes" id="UP001153709"/>
    </source>
</evidence>
<name>A0A9N9TA86_DIABA</name>
<dbReference type="PANTHER" id="PTHR21415:SF1">
    <property type="entry name" value="U7 SNRNA-ASSOCIATED SM-LIKE PROTEIN LSM11"/>
    <property type="match status" value="1"/>
</dbReference>
<dbReference type="InterPro" id="IPR001163">
    <property type="entry name" value="Sm_dom_euk/arc"/>
</dbReference>
<accession>A0A9N9TA86</accession>
<feature type="domain" description="Sm" evidence="2">
    <location>
        <begin position="120"/>
        <end position="232"/>
    </location>
</feature>
<evidence type="ECO:0000313" key="3">
    <source>
        <dbReference type="EMBL" id="CAG9837471.1"/>
    </source>
</evidence>
<dbReference type="EMBL" id="OU898282">
    <property type="protein sequence ID" value="CAG9837471.1"/>
    <property type="molecule type" value="Genomic_DNA"/>
</dbReference>
<dbReference type="AlphaFoldDB" id="A0A9N9TA86"/>
<feature type="region of interest" description="Disordered" evidence="1">
    <location>
        <begin position="1"/>
        <end position="22"/>
    </location>
</feature>
<evidence type="ECO:0000256" key="1">
    <source>
        <dbReference type="SAM" id="MobiDB-lite"/>
    </source>
</evidence>
<sequence>MSESSSDEEKSENVKNEPKYNPQLDFCSDQFNPLLVLNTPNVPVPCTSAKRYDNLASYQSAINKANNPEQYAKKSEQIKQDTETIVRRWKEHQLPIPTTRSIRYSRNILSKMEQTVGPLKLLKKCVDEKLRIKVYTRNDREVRGYCLAHIVAFDKHFNMALEGVTEVWTRRKKQKKPAFDSIEPIRKSIFQRKFKFPEIEVIPHETDKKLVKCVRHVEQLVMRGEHVVLVSIVTEEDTNKTKAATELKGVK</sequence>
<evidence type="ECO:0000259" key="2">
    <source>
        <dbReference type="SMART" id="SM00651"/>
    </source>
</evidence>
<proteinExistence type="predicted"/>
<gene>
    <name evidence="3" type="ORF">DIABBA_LOCUS10445</name>
</gene>
<dbReference type="GO" id="GO:0005683">
    <property type="term" value="C:U7 snRNP"/>
    <property type="evidence" value="ECO:0007669"/>
    <property type="project" value="TreeGrafter"/>
</dbReference>
<dbReference type="SMART" id="SM00651">
    <property type="entry name" value="Sm"/>
    <property type="match status" value="1"/>
</dbReference>
<protein>
    <recommendedName>
        <fullName evidence="2">Sm domain-containing protein</fullName>
    </recommendedName>
</protein>
<dbReference type="InterPro" id="IPR010920">
    <property type="entry name" value="LSM_dom_sf"/>
</dbReference>
<dbReference type="GO" id="GO:0006398">
    <property type="term" value="P:mRNA 3'-end processing by stem-loop binding and cleavage"/>
    <property type="evidence" value="ECO:0007669"/>
    <property type="project" value="TreeGrafter"/>
</dbReference>
<dbReference type="OrthoDB" id="10002367at2759"/>
<feature type="compositionally biased region" description="Basic and acidic residues" evidence="1">
    <location>
        <begin position="7"/>
        <end position="18"/>
    </location>
</feature>
<dbReference type="SUPFAM" id="SSF50182">
    <property type="entry name" value="Sm-like ribonucleoproteins"/>
    <property type="match status" value="1"/>
</dbReference>
<organism evidence="3 4">
    <name type="scientific">Diabrotica balteata</name>
    <name type="common">Banded cucumber beetle</name>
    <dbReference type="NCBI Taxonomy" id="107213"/>
    <lineage>
        <taxon>Eukaryota</taxon>
        <taxon>Metazoa</taxon>
        <taxon>Ecdysozoa</taxon>
        <taxon>Arthropoda</taxon>
        <taxon>Hexapoda</taxon>
        <taxon>Insecta</taxon>
        <taxon>Pterygota</taxon>
        <taxon>Neoptera</taxon>
        <taxon>Endopterygota</taxon>
        <taxon>Coleoptera</taxon>
        <taxon>Polyphaga</taxon>
        <taxon>Cucujiformia</taxon>
        <taxon>Chrysomeloidea</taxon>
        <taxon>Chrysomelidae</taxon>
        <taxon>Galerucinae</taxon>
        <taxon>Diabroticina</taxon>
        <taxon>Diabroticites</taxon>
        <taxon>Diabrotica</taxon>
    </lineage>
</organism>
<dbReference type="GO" id="GO:0071209">
    <property type="term" value="F:U7 snRNA binding"/>
    <property type="evidence" value="ECO:0007669"/>
    <property type="project" value="InterPro"/>
</dbReference>